<dbReference type="AlphaFoldDB" id="A0AAD0ZHH7"/>
<dbReference type="Proteomes" id="UP000280455">
    <property type="component" value="Chromosome"/>
</dbReference>
<reference evidence="1 2" key="1">
    <citation type="submission" date="2018-03" db="EMBL/GenBank/DDBJ databases">
        <title>Diversity of phytobeneficial traits revealed by whole-genome analysis of worldwide-isolated phenazine-producing Pseudomonas spp.</title>
        <authorList>
            <person name="Biessy A."/>
            <person name="Novinscak A."/>
            <person name="Blom J."/>
            <person name="Leger G."/>
            <person name="Thomashow L.S."/>
            <person name="Cazorla F.M."/>
            <person name="Josic D."/>
            <person name="Filion M."/>
        </authorList>
    </citation>
    <scope>NUCLEOTIDE SEQUENCE [LARGE SCALE GENOMIC DNA]</scope>
    <source>
        <strain evidence="1 2">ChPhzS24</strain>
    </source>
</reference>
<accession>A0AAD0ZHH7</accession>
<organism evidence="1 2">
    <name type="scientific">Pseudomonas chlororaphis subsp. aureofaciens</name>
    <dbReference type="NCBI Taxonomy" id="587851"/>
    <lineage>
        <taxon>Bacteria</taxon>
        <taxon>Pseudomonadati</taxon>
        <taxon>Pseudomonadota</taxon>
        <taxon>Gammaproteobacteria</taxon>
        <taxon>Pseudomonadales</taxon>
        <taxon>Pseudomonadaceae</taxon>
        <taxon>Pseudomonas</taxon>
    </lineage>
</organism>
<gene>
    <name evidence="1" type="ORF">C4K07_2299</name>
</gene>
<name>A0AAD0ZHH7_9PSED</name>
<dbReference type="EMBL" id="CP027750">
    <property type="protein sequence ID" value="AZE29084.1"/>
    <property type="molecule type" value="Genomic_DNA"/>
</dbReference>
<evidence type="ECO:0000313" key="2">
    <source>
        <dbReference type="Proteomes" id="UP000280455"/>
    </source>
</evidence>
<sequence>MGKEENLRTHYDTHQQRVQLHQQLISKPVAVVARNAMGWRNSRTSSY</sequence>
<protein>
    <submittedName>
        <fullName evidence="1">Uncharacterized protein</fullName>
    </submittedName>
</protein>
<proteinExistence type="predicted"/>
<evidence type="ECO:0000313" key="1">
    <source>
        <dbReference type="EMBL" id="AZE29084.1"/>
    </source>
</evidence>